<evidence type="ECO:0000313" key="1">
    <source>
        <dbReference type="EMBL" id="GIX87589.1"/>
    </source>
</evidence>
<gene>
    <name evidence="1" type="ORF">CEXT_552331</name>
</gene>
<proteinExistence type="predicted"/>
<dbReference type="Proteomes" id="UP001054945">
    <property type="component" value="Unassembled WGS sequence"/>
</dbReference>
<reference evidence="1 2" key="1">
    <citation type="submission" date="2021-06" db="EMBL/GenBank/DDBJ databases">
        <title>Caerostris extrusa draft genome.</title>
        <authorList>
            <person name="Kono N."/>
            <person name="Arakawa K."/>
        </authorList>
    </citation>
    <scope>NUCLEOTIDE SEQUENCE [LARGE SCALE GENOMIC DNA]</scope>
</reference>
<dbReference type="AlphaFoldDB" id="A0AAV4NT58"/>
<comment type="caution">
    <text evidence="1">The sequence shown here is derived from an EMBL/GenBank/DDBJ whole genome shotgun (WGS) entry which is preliminary data.</text>
</comment>
<evidence type="ECO:0000313" key="2">
    <source>
        <dbReference type="Proteomes" id="UP001054945"/>
    </source>
</evidence>
<name>A0AAV4NT58_CAEEX</name>
<keyword evidence="2" id="KW-1185">Reference proteome</keyword>
<accession>A0AAV4NT58</accession>
<sequence length="73" mass="8046">MHIGVEFTLEKGLIDTGIRICRYPEERPLAVLLKASSSAVLRRTPRTTAPHRWLVGKCAAFASTLSANSHSQK</sequence>
<organism evidence="1 2">
    <name type="scientific">Caerostris extrusa</name>
    <name type="common">Bark spider</name>
    <name type="synonym">Caerostris bankana</name>
    <dbReference type="NCBI Taxonomy" id="172846"/>
    <lineage>
        <taxon>Eukaryota</taxon>
        <taxon>Metazoa</taxon>
        <taxon>Ecdysozoa</taxon>
        <taxon>Arthropoda</taxon>
        <taxon>Chelicerata</taxon>
        <taxon>Arachnida</taxon>
        <taxon>Araneae</taxon>
        <taxon>Araneomorphae</taxon>
        <taxon>Entelegynae</taxon>
        <taxon>Araneoidea</taxon>
        <taxon>Araneidae</taxon>
        <taxon>Caerostris</taxon>
    </lineage>
</organism>
<dbReference type="EMBL" id="BPLR01021249">
    <property type="protein sequence ID" value="GIX87589.1"/>
    <property type="molecule type" value="Genomic_DNA"/>
</dbReference>
<protein>
    <submittedName>
        <fullName evidence="1">Uncharacterized protein</fullName>
    </submittedName>
</protein>